<dbReference type="STRING" id="3750.A0A498IGY0"/>
<name>A0A498IGY0_MALDO</name>
<evidence type="ECO:0000313" key="2">
    <source>
        <dbReference type="Proteomes" id="UP000290289"/>
    </source>
</evidence>
<reference evidence="1 2" key="1">
    <citation type="submission" date="2018-10" db="EMBL/GenBank/DDBJ databases">
        <title>A high-quality apple genome assembly.</title>
        <authorList>
            <person name="Hu J."/>
        </authorList>
    </citation>
    <scope>NUCLEOTIDE SEQUENCE [LARGE SCALE GENOMIC DNA]</scope>
    <source>
        <strain evidence="2">cv. HFTH1</strain>
        <tissue evidence="1">Young leaf</tissue>
    </source>
</reference>
<dbReference type="AlphaFoldDB" id="A0A498IGY0"/>
<protein>
    <submittedName>
        <fullName evidence="1">Uncharacterized protein</fullName>
    </submittedName>
</protein>
<gene>
    <name evidence="1" type="ORF">DVH24_004417</name>
</gene>
<keyword evidence="2" id="KW-1185">Reference proteome</keyword>
<accession>A0A498IGY0</accession>
<evidence type="ECO:0000313" key="1">
    <source>
        <dbReference type="EMBL" id="RXH80503.1"/>
    </source>
</evidence>
<organism evidence="1 2">
    <name type="scientific">Malus domestica</name>
    <name type="common">Apple</name>
    <name type="synonym">Pyrus malus</name>
    <dbReference type="NCBI Taxonomy" id="3750"/>
    <lineage>
        <taxon>Eukaryota</taxon>
        <taxon>Viridiplantae</taxon>
        <taxon>Streptophyta</taxon>
        <taxon>Embryophyta</taxon>
        <taxon>Tracheophyta</taxon>
        <taxon>Spermatophyta</taxon>
        <taxon>Magnoliopsida</taxon>
        <taxon>eudicotyledons</taxon>
        <taxon>Gunneridae</taxon>
        <taxon>Pentapetalae</taxon>
        <taxon>rosids</taxon>
        <taxon>fabids</taxon>
        <taxon>Rosales</taxon>
        <taxon>Rosaceae</taxon>
        <taxon>Amygdaloideae</taxon>
        <taxon>Maleae</taxon>
        <taxon>Malus</taxon>
    </lineage>
</organism>
<proteinExistence type="predicted"/>
<dbReference type="EMBL" id="RDQH01000338">
    <property type="protein sequence ID" value="RXH80503.1"/>
    <property type="molecule type" value="Genomic_DNA"/>
</dbReference>
<comment type="caution">
    <text evidence="1">The sequence shown here is derived from an EMBL/GenBank/DDBJ whole genome shotgun (WGS) entry which is preliminary data.</text>
</comment>
<dbReference type="Proteomes" id="UP000290289">
    <property type="component" value="Chromosome 12"/>
</dbReference>
<sequence length="169" mass="19095">MPSVTILVYQGCNGCLKCVQKTFTVLFEFTYVHQVIYGDDRLLVVQSEDTDELKMLLLNSPVMSLHHILDRLFSSDVSYISQNWPGQHVAASKDGMYLAVASRHGSGECLETLLKNKRFSAKVCYGWARLLLSATTLILLTREIPTHISIPSDSFCLQQCHSLIWWLNA</sequence>